<reference evidence="3 4" key="1">
    <citation type="submission" date="2021-07" db="EMBL/GenBank/DDBJ databases">
        <title>Sphingomonas sp.</title>
        <authorList>
            <person name="Feng G."/>
            <person name="Li J."/>
            <person name="Pan M."/>
        </authorList>
    </citation>
    <scope>NUCLEOTIDE SEQUENCE [LARGE SCALE GENOMIC DNA]</scope>
    <source>
        <strain evidence="3 4">RRHST34</strain>
    </source>
</reference>
<dbReference type="Gene3D" id="3.30.2310.20">
    <property type="entry name" value="RelE-like"/>
    <property type="match status" value="1"/>
</dbReference>
<dbReference type="Pfam" id="PF05016">
    <property type="entry name" value="ParE_toxin"/>
    <property type="match status" value="1"/>
</dbReference>
<dbReference type="Proteomes" id="UP000759103">
    <property type="component" value="Unassembled WGS sequence"/>
</dbReference>
<evidence type="ECO:0000256" key="1">
    <source>
        <dbReference type="ARBA" id="ARBA00006226"/>
    </source>
</evidence>
<proteinExistence type="inferred from homology"/>
<evidence type="ECO:0000313" key="4">
    <source>
        <dbReference type="Proteomes" id="UP000759103"/>
    </source>
</evidence>
<dbReference type="InterPro" id="IPR051803">
    <property type="entry name" value="TA_system_RelE-like_toxin"/>
</dbReference>
<accession>A0ABS7BK27</accession>
<protein>
    <submittedName>
        <fullName evidence="3">Type II toxin-antitoxin system RelE/ParE family toxin</fullName>
    </submittedName>
</protein>
<dbReference type="InterPro" id="IPR035093">
    <property type="entry name" value="RelE/ParE_toxin_dom_sf"/>
</dbReference>
<evidence type="ECO:0000313" key="3">
    <source>
        <dbReference type="EMBL" id="MBW6529965.1"/>
    </source>
</evidence>
<dbReference type="PANTHER" id="PTHR33755">
    <property type="entry name" value="TOXIN PARE1-RELATED"/>
    <property type="match status" value="1"/>
</dbReference>
<keyword evidence="4" id="KW-1185">Reference proteome</keyword>
<gene>
    <name evidence="3" type="ORF">KZ820_04400</name>
</gene>
<dbReference type="RefSeq" id="WP_219747415.1">
    <property type="nucleotide sequence ID" value="NZ_JAHXZN010000001.1"/>
</dbReference>
<comment type="similarity">
    <text evidence="1">Belongs to the RelE toxin family.</text>
</comment>
<evidence type="ECO:0000256" key="2">
    <source>
        <dbReference type="ARBA" id="ARBA00022649"/>
    </source>
</evidence>
<dbReference type="EMBL" id="JAHXZN010000001">
    <property type="protein sequence ID" value="MBW6529965.1"/>
    <property type="molecule type" value="Genomic_DNA"/>
</dbReference>
<sequence length="90" mass="10192">MADVIWTDEALDQLDLIVSYVGVFDATAAERLRRRLFILARSLSVFPDRGRPLPGGRRELVTVSPYLLRYRVIGDTIAILSVRHGARRPD</sequence>
<organism evidence="3 4">
    <name type="scientific">Sphingomonas citri</name>
    <dbReference type="NCBI Taxonomy" id="2862499"/>
    <lineage>
        <taxon>Bacteria</taxon>
        <taxon>Pseudomonadati</taxon>
        <taxon>Pseudomonadota</taxon>
        <taxon>Alphaproteobacteria</taxon>
        <taxon>Sphingomonadales</taxon>
        <taxon>Sphingomonadaceae</taxon>
        <taxon>Sphingomonas</taxon>
    </lineage>
</organism>
<keyword evidence="2" id="KW-1277">Toxin-antitoxin system</keyword>
<name>A0ABS7BK27_9SPHN</name>
<comment type="caution">
    <text evidence="3">The sequence shown here is derived from an EMBL/GenBank/DDBJ whole genome shotgun (WGS) entry which is preliminary data.</text>
</comment>
<dbReference type="InterPro" id="IPR007712">
    <property type="entry name" value="RelE/ParE_toxin"/>
</dbReference>